<feature type="compositionally biased region" description="Basic residues" evidence="1">
    <location>
        <begin position="57"/>
        <end position="68"/>
    </location>
</feature>
<evidence type="ECO:0000313" key="3">
    <source>
        <dbReference type="Proteomes" id="UP001372834"/>
    </source>
</evidence>
<feature type="region of interest" description="Disordered" evidence="1">
    <location>
        <begin position="55"/>
        <end position="75"/>
    </location>
</feature>
<gene>
    <name evidence="2" type="ORF">RUM43_005332</name>
</gene>
<reference evidence="2 3" key="1">
    <citation type="submission" date="2023-10" db="EMBL/GenBank/DDBJ databases">
        <title>Genomes of two closely related lineages of the louse Polyplax serrata with different host specificities.</title>
        <authorList>
            <person name="Martinu J."/>
            <person name="Tarabai H."/>
            <person name="Stefka J."/>
            <person name="Hypsa V."/>
        </authorList>
    </citation>
    <scope>NUCLEOTIDE SEQUENCE [LARGE SCALE GENOMIC DNA]</scope>
    <source>
        <strain evidence="2">HR10_N</strain>
    </source>
</reference>
<accession>A0AAN8PWS4</accession>
<dbReference type="EMBL" id="JAWJWE010000037">
    <property type="protein sequence ID" value="KAK6625041.1"/>
    <property type="molecule type" value="Genomic_DNA"/>
</dbReference>
<evidence type="ECO:0000313" key="2">
    <source>
        <dbReference type="EMBL" id="KAK6625041.1"/>
    </source>
</evidence>
<sequence>GNRDTKTKIEKSQSIREVKRKPKKRRKKRPEKVPFLFYPIQRSIVENFPLSLNSGTWKKRSGDRRRIARTSFDKD</sequence>
<feature type="compositionally biased region" description="Basic residues" evidence="1">
    <location>
        <begin position="18"/>
        <end position="30"/>
    </location>
</feature>
<evidence type="ECO:0000256" key="1">
    <source>
        <dbReference type="SAM" id="MobiDB-lite"/>
    </source>
</evidence>
<comment type="caution">
    <text evidence="2">The sequence shown here is derived from an EMBL/GenBank/DDBJ whole genome shotgun (WGS) entry which is preliminary data.</text>
</comment>
<dbReference type="AlphaFoldDB" id="A0AAN8PWS4"/>
<protein>
    <submittedName>
        <fullName evidence="2">Uncharacterized protein</fullName>
    </submittedName>
</protein>
<feature type="compositionally biased region" description="Basic and acidic residues" evidence="1">
    <location>
        <begin position="1"/>
        <end position="17"/>
    </location>
</feature>
<proteinExistence type="predicted"/>
<name>A0AAN8PWS4_POLSC</name>
<feature type="region of interest" description="Disordered" evidence="1">
    <location>
        <begin position="1"/>
        <end position="31"/>
    </location>
</feature>
<organism evidence="2 3">
    <name type="scientific">Polyplax serrata</name>
    <name type="common">Common mouse louse</name>
    <dbReference type="NCBI Taxonomy" id="468196"/>
    <lineage>
        <taxon>Eukaryota</taxon>
        <taxon>Metazoa</taxon>
        <taxon>Ecdysozoa</taxon>
        <taxon>Arthropoda</taxon>
        <taxon>Hexapoda</taxon>
        <taxon>Insecta</taxon>
        <taxon>Pterygota</taxon>
        <taxon>Neoptera</taxon>
        <taxon>Paraneoptera</taxon>
        <taxon>Psocodea</taxon>
        <taxon>Troctomorpha</taxon>
        <taxon>Phthiraptera</taxon>
        <taxon>Anoplura</taxon>
        <taxon>Polyplacidae</taxon>
        <taxon>Polyplax</taxon>
    </lineage>
</organism>
<feature type="non-terminal residue" evidence="2">
    <location>
        <position position="1"/>
    </location>
</feature>
<dbReference type="Proteomes" id="UP001372834">
    <property type="component" value="Unassembled WGS sequence"/>
</dbReference>